<reference evidence="7" key="1">
    <citation type="submission" date="2021-01" db="EMBL/GenBank/DDBJ databases">
        <authorList>
            <person name="Corre E."/>
            <person name="Pelletier E."/>
            <person name="Niang G."/>
            <person name="Scheremetjew M."/>
            <person name="Finn R."/>
            <person name="Kale V."/>
            <person name="Holt S."/>
            <person name="Cochrane G."/>
            <person name="Meng A."/>
            <person name="Brown T."/>
            <person name="Cohen L."/>
        </authorList>
    </citation>
    <scope>NUCLEOTIDE SEQUENCE</scope>
    <source>
        <strain evidence="7">WS</strain>
    </source>
</reference>
<keyword evidence="3 5" id="KW-1133">Transmembrane helix</keyword>
<feature type="transmembrane region" description="Helical" evidence="5">
    <location>
        <begin position="302"/>
        <end position="326"/>
    </location>
</feature>
<dbReference type="EMBL" id="HBGD01005699">
    <property type="protein sequence ID" value="CAD9081489.1"/>
    <property type="molecule type" value="Transcribed_RNA"/>
</dbReference>
<dbReference type="PANTHER" id="PTHR22950">
    <property type="entry name" value="AMINO ACID TRANSPORTER"/>
    <property type="match status" value="1"/>
</dbReference>
<accession>A0A7S1KQ12</accession>
<dbReference type="AlphaFoldDB" id="A0A7S1KQ12"/>
<evidence type="ECO:0000256" key="4">
    <source>
        <dbReference type="ARBA" id="ARBA00023136"/>
    </source>
</evidence>
<feature type="transmembrane region" description="Helical" evidence="5">
    <location>
        <begin position="410"/>
        <end position="432"/>
    </location>
</feature>
<dbReference type="Pfam" id="PF01490">
    <property type="entry name" value="Aa_trans"/>
    <property type="match status" value="1"/>
</dbReference>
<evidence type="ECO:0000256" key="1">
    <source>
        <dbReference type="ARBA" id="ARBA00004141"/>
    </source>
</evidence>
<evidence type="ECO:0000259" key="6">
    <source>
        <dbReference type="Pfam" id="PF01490"/>
    </source>
</evidence>
<sequence length="476" mass="52115">MTSESAPLLYATSPASPPINSPSPVSLPFNAINAPFADDRTTLTTMQQHDGGELVHEFTSFHDSNRTGGVGSSIFNLANAALGAGILAFPYAFKSCGLLLGVIITCVLVSLAAFTLHIVSYIAYQNRCNSYQEVIFSAFGRKGQLFSEFILLSYLTGACVVYLTVIGDCAQPAIVYYTNLFIEDAQDAIYTDRKFIISVLGALFVFPLCLLRKINKLGFTSILAILGCIYMVIFVMVKAFLYIHTQGMPDSIQLFVNPALHAGVIPEIFMAFPLIAFAFQCHVLMVPIFGELKRPSMLKADIIIGSSLTLCTVLYVLVGVFGYLTFGALTADDILLSYNHSDPLANLGRLAIGLTATFSFPITNFTCRLTIRSLFFKNKPFSDAQHYIVSTLFFIFCLLVALFVPGVGIAFGICGSLGATMLMFGFPALMMLKFGRKSPRFKYVWIPLSVFFMLLSIVMSVCGFSVTMIKIFVPEE</sequence>
<dbReference type="InterPro" id="IPR013057">
    <property type="entry name" value="AA_transpt_TM"/>
</dbReference>
<evidence type="ECO:0000256" key="2">
    <source>
        <dbReference type="ARBA" id="ARBA00022692"/>
    </source>
</evidence>
<feature type="transmembrane region" description="Helical" evidence="5">
    <location>
        <begin position="223"/>
        <end position="244"/>
    </location>
</feature>
<dbReference type="GO" id="GO:0015179">
    <property type="term" value="F:L-amino acid transmembrane transporter activity"/>
    <property type="evidence" value="ECO:0007669"/>
    <property type="project" value="TreeGrafter"/>
</dbReference>
<evidence type="ECO:0000256" key="5">
    <source>
        <dbReference type="SAM" id="Phobius"/>
    </source>
</evidence>
<feature type="transmembrane region" description="Helical" evidence="5">
    <location>
        <begin position="74"/>
        <end position="93"/>
    </location>
</feature>
<name>A0A7S1KQ12_9EUKA</name>
<feature type="transmembrane region" description="Helical" evidence="5">
    <location>
        <begin position="346"/>
        <end position="367"/>
    </location>
</feature>
<feature type="transmembrane region" description="Helical" evidence="5">
    <location>
        <begin position="99"/>
        <end position="124"/>
    </location>
</feature>
<feature type="transmembrane region" description="Helical" evidence="5">
    <location>
        <begin position="264"/>
        <end position="290"/>
    </location>
</feature>
<comment type="subcellular location">
    <subcellularLocation>
        <location evidence="1">Membrane</location>
        <topology evidence="1">Multi-pass membrane protein</topology>
    </subcellularLocation>
</comment>
<dbReference type="GO" id="GO:0016020">
    <property type="term" value="C:membrane"/>
    <property type="evidence" value="ECO:0007669"/>
    <property type="project" value="UniProtKB-SubCell"/>
</dbReference>
<keyword evidence="4 5" id="KW-0472">Membrane</keyword>
<feature type="transmembrane region" description="Helical" evidence="5">
    <location>
        <begin position="145"/>
        <end position="166"/>
    </location>
</feature>
<gene>
    <name evidence="7" type="ORF">PCOS0759_LOCUS4729</name>
</gene>
<proteinExistence type="predicted"/>
<feature type="domain" description="Amino acid transporter transmembrane" evidence="6">
    <location>
        <begin position="67"/>
        <end position="467"/>
    </location>
</feature>
<feature type="transmembrane region" description="Helical" evidence="5">
    <location>
        <begin position="195"/>
        <end position="211"/>
    </location>
</feature>
<feature type="transmembrane region" description="Helical" evidence="5">
    <location>
        <begin position="444"/>
        <end position="473"/>
    </location>
</feature>
<protein>
    <recommendedName>
        <fullName evidence="6">Amino acid transporter transmembrane domain-containing protein</fullName>
    </recommendedName>
</protein>
<dbReference type="PANTHER" id="PTHR22950:SF702">
    <property type="entry name" value="AMINO ACID TRANSPORTER PROTEIN"/>
    <property type="match status" value="1"/>
</dbReference>
<evidence type="ECO:0000256" key="3">
    <source>
        <dbReference type="ARBA" id="ARBA00022989"/>
    </source>
</evidence>
<keyword evidence="2 5" id="KW-0812">Transmembrane</keyword>
<organism evidence="7">
    <name type="scientific">Percolomonas cosmopolitus</name>
    <dbReference type="NCBI Taxonomy" id="63605"/>
    <lineage>
        <taxon>Eukaryota</taxon>
        <taxon>Discoba</taxon>
        <taxon>Heterolobosea</taxon>
        <taxon>Tetramitia</taxon>
        <taxon>Eutetramitia</taxon>
        <taxon>Percolomonadidae</taxon>
        <taxon>Percolomonas</taxon>
    </lineage>
</organism>
<feature type="transmembrane region" description="Helical" evidence="5">
    <location>
        <begin position="387"/>
        <end position="404"/>
    </location>
</feature>
<evidence type="ECO:0000313" key="7">
    <source>
        <dbReference type="EMBL" id="CAD9081489.1"/>
    </source>
</evidence>